<gene>
    <name evidence="1" type="ORF">G5714_007629</name>
</gene>
<protein>
    <submittedName>
        <fullName evidence="1">Uncharacterized protein</fullName>
    </submittedName>
</protein>
<dbReference type="Proteomes" id="UP000579812">
    <property type="component" value="Unassembled WGS sequence"/>
</dbReference>
<evidence type="ECO:0000313" key="2">
    <source>
        <dbReference type="Proteomes" id="UP000579812"/>
    </source>
</evidence>
<accession>A0A7J6CTD6</accession>
<reference evidence="1 2" key="1">
    <citation type="submission" date="2020-04" db="EMBL/GenBank/DDBJ databases">
        <title>Chromosome-level genome assembly of a cyprinid fish Onychostoma macrolepis by integration of Nanopore Sequencing, Bionano and Hi-C technology.</title>
        <authorList>
            <person name="Wang D."/>
        </authorList>
    </citation>
    <scope>NUCLEOTIDE SEQUENCE [LARGE SCALE GENOMIC DNA]</scope>
    <source>
        <strain evidence="1">SWU-2019</strain>
        <tissue evidence="1">Muscle</tissue>
    </source>
</reference>
<proteinExistence type="predicted"/>
<evidence type="ECO:0000313" key="1">
    <source>
        <dbReference type="EMBL" id="KAF4110598.1"/>
    </source>
</evidence>
<sequence length="63" mass="6670">MTTMIPELSSSRSIQDLSAHPITLLATSNGTQIAVQLNEQTSLEEALRIASSLQGSETAELAN</sequence>
<dbReference type="EMBL" id="JAAMOB010000007">
    <property type="protein sequence ID" value="KAF4110598.1"/>
    <property type="molecule type" value="Genomic_DNA"/>
</dbReference>
<comment type="caution">
    <text evidence="1">The sequence shown here is derived from an EMBL/GenBank/DDBJ whole genome shotgun (WGS) entry which is preliminary data.</text>
</comment>
<organism evidence="1 2">
    <name type="scientific">Onychostoma macrolepis</name>
    <dbReference type="NCBI Taxonomy" id="369639"/>
    <lineage>
        <taxon>Eukaryota</taxon>
        <taxon>Metazoa</taxon>
        <taxon>Chordata</taxon>
        <taxon>Craniata</taxon>
        <taxon>Vertebrata</taxon>
        <taxon>Euteleostomi</taxon>
        <taxon>Actinopterygii</taxon>
        <taxon>Neopterygii</taxon>
        <taxon>Teleostei</taxon>
        <taxon>Ostariophysi</taxon>
        <taxon>Cypriniformes</taxon>
        <taxon>Cyprinidae</taxon>
        <taxon>Acrossocheilinae</taxon>
        <taxon>Onychostoma</taxon>
    </lineage>
</organism>
<dbReference type="AlphaFoldDB" id="A0A7J6CTD6"/>
<name>A0A7J6CTD6_9TELE</name>
<keyword evidence="2" id="KW-1185">Reference proteome</keyword>